<proteinExistence type="predicted"/>
<name>A0ABS5MNE9_9STAP</name>
<organism evidence="1 2">
    <name type="scientific">Mammaliicoccus fleurettii</name>
    <dbReference type="NCBI Taxonomy" id="150056"/>
    <lineage>
        <taxon>Bacteria</taxon>
        <taxon>Bacillati</taxon>
        <taxon>Bacillota</taxon>
        <taxon>Bacilli</taxon>
        <taxon>Bacillales</taxon>
        <taxon>Staphylococcaceae</taxon>
        <taxon>Mammaliicoccus</taxon>
    </lineage>
</organism>
<keyword evidence="2" id="KW-1185">Reference proteome</keyword>
<reference evidence="1 2" key="1">
    <citation type="submission" date="2021-05" db="EMBL/GenBank/DDBJ databases">
        <title>Staphylococcus fleurettii isolated from lake water in First Nation community in Manitoba, Canada.</title>
        <authorList>
            <person name="Bashar S."/>
            <person name="Murdock A."/>
            <person name="Patidar R."/>
            <person name="Golding G."/>
            <person name="Farenhorst A."/>
            <person name="Kumar A."/>
        </authorList>
    </citation>
    <scope>NUCLEOTIDE SEQUENCE [LARGE SCALE GENOMIC DNA]</scope>
    <source>
        <strain evidence="1 2">SF002</strain>
    </source>
</reference>
<sequence length="177" mass="20709">MKNKVILLSVIIVFVVLVTLGCIQYHKVNAEFQDYELKEEKIKLNQSHDISVGTMQFNNLSYKIKEKEILVSADIKIVKKKDYPDQYYNNIDANLFLRVNNEILQQSDEFKLKNGKRIMPDRSYFDKHNVYEGSVTFRYMPLDPDGDNDLELSYLDRNGHKLKKLYLPIKVDGGKIV</sequence>
<evidence type="ECO:0000313" key="2">
    <source>
        <dbReference type="Proteomes" id="UP000681586"/>
    </source>
</evidence>
<comment type="caution">
    <text evidence="1">The sequence shown here is derived from an EMBL/GenBank/DDBJ whole genome shotgun (WGS) entry which is preliminary data.</text>
</comment>
<gene>
    <name evidence="1" type="ORF">JJQ58_06990</name>
</gene>
<dbReference type="Proteomes" id="UP000681586">
    <property type="component" value="Unassembled WGS sequence"/>
</dbReference>
<dbReference type="PROSITE" id="PS51257">
    <property type="entry name" value="PROKAR_LIPOPROTEIN"/>
    <property type="match status" value="1"/>
</dbReference>
<evidence type="ECO:0008006" key="3">
    <source>
        <dbReference type="Google" id="ProtNLM"/>
    </source>
</evidence>
<dbReference type="EMBL" id="JAGXBM010000008">
    <property type="protein sequence ID" value="MBS3697209.1"/>
    <property type="molecule type" value="Genomic_DNA"/>
</dbReference>
<protein>
    <recommendedName>
        <fullName evidence="3">DUF4352 domain-containing protein</fullName>
    </recommendedName>
</protein>
<evidence type="ECO:0000313" key="1">
    <source>
        <dbReference type="EMBL" id="MBS3697209.1"/>
    </source>
</evidence>
<dbReference type="RefSeq" id="WP_119634211.1">
    <property type="nucleotide sequence ID" value="NZ_JAAQPD010000019.1"/>
</dbReference>
<accession>A0ABS5MNE9</accession>